<dbReference type="Proteomes" id="UP000055590">
    <property type="component" value="Chromosome"/>
</dbReference>
<dbReference type="GO" id="GO:0015035">
    <property type="term" value="F:protein-disulfide reductase activity"/>
    <property type="evidence" value="ECO:0007669"/>
    <property type="project" value="InterPro"/>
</dbReference>
<dbReference type="SMART" id="SM00752">
    <property type="entry name" value="HTTM"/>
    <property type="match status" value="1"/>
</dbReference>
<feature type="transmembrane region" description="Helical" evidence="5">
    <location>
        <begin position="100"/>
        <end position="118"/>
    </location>
</feature>
<keyword evidence="3 5" id="KW-1133">Transmembrane helix</keyword>
<dbReference type="InterPro" id="IPR011020">
    <property type="entry name" value="HTTM-like"/>
</dbReference>
<keyword evidence="2 5" id="KW-0812">Transmembrane</keyword>
<dbReference type="InterPro" id="IPR052964">
    <property type="entry name" value="Sporulation_signal_mat"/>
</dbReference>
<name>A0A0K1PA69_9BACT</name>
<keyword evidence="4 5" id="KW-0472">Membrane</keyword>
<dbReference type="Pfam" id="PF04134">
    <property type="entry name" value="DCC1-like"/>
    <property type="match status" value="1"/>
</dbReference>
<keyword evidence="8" id="KW-1185">Reference proteome</keyword>
<protein>
    <recommendedName>
        <fullName evidence="6">HTTM-like domain-containing protein</fullName>
    </recommendedName>
</protein>
<dbReference type="PANTHER" id="PTHR39535">
    <property type="entry name" value="SPORULATION-DELAYING PROTEIN SDPB"/>
    <property type="match status" value="1"/>
</dbReference>
<comment type="subcellular location">
    <subcellularLocation>
        <location evidence="1">Endomembrane system</location>
        <topology evidence="1">Multi-pass membrane protein</topology>
    </subcellularLocation>
</comment>
<evidence type="ECO:0000256" key="1">
    <source>
        <dbReference type="ARBA" id="ARBA00004127"/>
    </source>
</evidence>
<feature type="transmembrane region" description="Helical" evidence="5">
    <location>
        <begin position="196"/>
        <end position="215"/>
    </location>
</feature>
<accession>A0A0K1PA69</accession>
<dbReference type="AlphaFoldDB" id="A0A0K1PA69"/>
<dbReference type="OrthoDB" id="5294764at2"/>
<dbReference type="InterPro" id="IPR007263">
    <property type="entry name" value="DCC1-like"/>
</dbReference>
<dbReference type="GO" id="GO:0012505">
    <property type="term" value="C:endomembrane system"/>
    <property type="evidence" value="ECO:0007669"/>
    <property type="project" value="UniProtKB-SubCell"/>
</dbReference>
<dbReference type="KEGG" id="vin:AKJ08_0401"/>
<feature type="transmembrane region" description="Helical" evidence="5">
    <location>
        <begin position="139"/>
        <end position="158"/>
    </location>
</feature>
<organism evidence="7 8">
    <name type="scientific">Vulgatibacter incomptus</name>
    <dbReference type="NCBI Taxonomy" id="1391653"/>
    <lineage>
        <taxon>Bacteria</taxon>
        <taxon>Pseudomonadati</taxon>
        <taxon>Myxococcota</taxon>
        <taxon>Myxococcia</taxon>
        <taxon>Myxococcales</taxon>
        <taxon>Cystobacterineae</taxon>
        <taxon>Vulgatibacteraceae</taxon>
        <taxon>Vulgatibacter</taxon>
    </lineage>
</organism>
<dbReference type="PANTHER" id="PTHR39535:SF2">
    <property type="entry name" value="HTTM DOMAIN-CONTAINING PROTEIN"/>
    <property type="match status" value="1"/>
</dbReference>
<evidence type="ECO:0000259" key="6">
    <source>
        <dbReference type="SMART" id="SM00752"/>
    </source>
</evidence>
<evidence type="ECO:0000313" key="7">
    <source>
        <dbReference type="EMBL" id="AKU90014.1"/>
    </source>
</evidence>
<gene>
    <name evidence="7" type="ORF">AKJ08_0401</name>
</gene>
<feature type="domain" description="HTTM-like" evidence="6">
    <location>
        <begin position="33"/>
        <end position="323"/>
    </location>
</feature>
<sequence>MKASKNVSHASPMAVEGSRSDKASIGTRLRDTWFSLDPRSLGLFRIGFATLLLGDLLRRLPDLVVWYSNDGLIPNHTQLWRPAARWIFSVFFLASTPTEAAIGFLLCGLSFLGLLIGWKTRLFQLLSLIATISLHSRGVILVNGGDVTMNLLAAWSLFLPLGRRFSVDSLLASLRERPASTAADLAQGVPSPVRPVVSLAAFGLLLQLAVIYFFNAIHKGGNTWMEGSVVHYVLQRDGMVTWLGYQLRDHLPMWLGKALTWSTLALEAAAPALILTPWGTTWARRVAMIALPAMHMGFALFLNVGFFSPAMCAFYPLLLSAADWDAASRFLRKRVGPRTVFFDASCGICFQTARLLTAMDRLGRLRFVDNADASLFPPGVTPELVERTVVVVDDQGRQHTRSAAFASIFRAIPGGFPIAVLLSAPGLRALADRVYDLVASNRVRISTGLGLAACGLPRATFGSSAQATPPAPFAIALRSGLGWAREALVLVFLLSVISQILVENSSIPRWLKLPQPTVFRALVAYGRFGQGWSMFAPNAPDKDWMVVVDALTVDGRRIDPFNFAAFGYDGPALREVPDLQGMNQFWFDYSTRIKDNPAYHHTLEGWILEHHKRTGKPADRIVAFEVALLEDRSPRPGSSGSTDVRRTVFLRHGNLDGSPDVVAR</sequence>
<dbReference type="RefSeq" id="WP_050724520.1">
    <property type="nucleotide sequence ID" value="NZ_CP012332.1"/>
</dbReference>
<reference evidence="7 8" key="1">
    <citation type="submission" date="2015-08" db="EMBL/GenBank/DDBJ databases">
        <authorList>
            <person name="Babu N.S."/>
            <person name="Beckwith C.J."/>
            <person name="Beseler K.G."/>
            <person name="Brison A."/>
            <person name="Carone J.V."/>
            <person name="Caskin T.P."/>
            <person name="Diamond M."/>
            <person name="Durham M.E."/>
            <person name="Foxe J.M."/>
            <person name="Go M."/>
            <person name="Henderson B.A."/>
            <person name="Jones I.B."/>
            <person name="McGettigan J.A."/>
            <person name="Micheletti S.J."/>
            <person name="Nasrallah M.E."/>
            <person name="Ortiz D."/>
            <person name="Piller C.R."/>
            <person name="Privatt S.R."/>
            <person name="Schneider S.L."/>
            <person name="Sharp S."/>
            <person name="Smith T.C."/>
            <person name="Stanton J.D."/>
            <person name="Ullery H.E."/>
            <person name="Wilson R.J."/>
            <person name="Serrano M.G."/>
            <person name="Buck G."/>
            <person name="Lee V."/>
            <person name="Wang Y."/>
            <person name="Carvalho R."/>
            <person name="Voegtly L."/>
            <person name="Shi R."/>
            <person name="Duckworth R."/>
            <person name="Johnson A."/>
            <person name="Loviza R."/>
            <person name="Walstead R."/>
            <person name="Shah Z."/>
            <person name="Kiflezghi M."/>
            <person name="Wade K."/>
            <person name="Ball S.L."/>
            <person name="Bradley K.W."/>
            <person name="Asai D.J."/>
            <person name="Bowman C.A."/>
            <person name="Russell D.A."/>
            <person name="Pope W.H."/>
            <person name="Jacobs-Sera D."/>
            <person name="Hendrix R.W."/>
            <person name="Hatfull G.F."/>
        </authorList>
    </citation>
    <scope>NUCLEOTIDE SEQUENCE [LARGE SCALE GENOMIC DNA]</scope>
    <source>
        <strain evidence="7 8">DSM 27710</strain>
    </source>
</reference>
<evidence type="ECO:0000256" key="4">
    <source>
        <dbReference type="ARBA" id="ARBA00023136"/>
    </source>
</evidence>
<dbReference type="STRING" id="1391653.AKJ08_0401"/>
<evidence type="ECO:0000256" key="2">
    <source>
        <dbReference type="ARBA" id="ARBA00022692"/>
    </source>
</evidence>
<proteinExistence type="predicted"/>
<evidence type="ECO:0000256" key="5">
    <source>
        <dbReference type="SAM" id="Phobius"/>
    </source>
</evidence>
<dbReference type="EMBL" id="CP012332">
    <property type="protein sequence ID" value="AKU90014.1"/>
    <property type="molecule type" value="Genomic_DNA"/>
</dbReference>
<evidence type="ECO:0000313" key="8">
    <source>
        <dbReference type="Proteomes" id="UP000055590"/>
    </source>
</evidence>
<evidence type="ECO:0000256" key="3">
    <source>
        <dbReference type="ARBA" id="ARBA00022989"/>
    </source>
</evidence>